<dbReference type="AlphaFoldDB" id="A0A085MY23"/>
<accession>A0A085MY23</accession>
<sequence length="122" mass="13915">MKAGNTKRTKVDQKTGSSSFSCRVGAIISFRGVRQRPVRLSVISRSDWLEILNLEFPNVITFTIEKEVEGKIPFLDTLIIRTQEGKKTKVYRIPTHSDKYVEFTSHHPHVMMGTLHGMVDRG</sequence>
<gene>
    <name evidence="1" type="ORF">M514_25721</name>
</gene>
<dbReference type="PANTHER" id="PTHR21301:SF10">
    <property type="entry name" value="REVERSE TRANSCRIPTASE DOMAIN-CONTAINING PROTEIN"/>
    <property type="match status" value="1"/>
</dbReference>
<dbReference type="Proteomes" id="UP000030758">
    <property type="component" value="Unassembled WGS sequence"/>
</dbReference>
<proteinExistence type="predicted"/>
<reference evidence="1" key="1">
    <citation type="journal article" date="2014" name="Nat. Genet.">
        <title>Genome and transcriptome of the porcine whipworm Trichuris suis.</title>
        <authorList>
            <person name="Jex A.R."/>
            <person name="Nejsum P."/>
            <person name="Schwarz E.M."/>
            <person name="Hu L."/>
            <person name="Young N.D."/>
            <person name="Hall R.S."/>
            <person name="Korhonen P.K."/>
            <person name="Liao S."/>
            <person name="Thamsborg S."/>
            <person name="Xia J."/>
            <person name="Xu P."/>
            <person name="Wang S."/>
            <person name="Scheerlinck J.P."/>
            <person name="Hofmann A."/>
            <person name="Sternberg P.W."/>
            <person name="Wang J."/>
            <person name="Gasser R.B."/>
        </authorList>
    </citation>
    <scope>NUCLEOTIDE SEQUENCE [LARGE SCALE GENOMIC DNA]</scope>
    <source>
        <strain evidence="1">DCEP-RM93F</strain>
    </source>
</reference>
<dbReference type="EMBL" id="KL367602">
    <property type="protein sequence ID" value="KFD62119.1"/>
    <property type="molecule type" value="Genomic_DNA"/>
</dbReference>
<name>A0A085MY23_9BILA</name>
<protein>
    <submittedName>
        <fullName evidence="1">Uncharacterized protein</fullName>
    </submittedName>
</protein>
<organism evidence="1">
    <name type="scientific">Trichuris suis</name>
    <name type="common">pig whipworm</name>
    <dbReference type="NCBI Taxonomy" id="68888"/>
    <lineage>
        <taxon>Eukaryota</taxon>
        <taxon>Metazoa</taxon>
        <taxon>Ecdysozoa</taxon>
        <taxon>Nematoda</taxon>
        <taxon>Enoplea</taxon>
        <taxon>Dorylaimia</taxon>
        <taxon>Trichinellida</taxon>
        <taxon>Trichuridae</taxon>
        <taxon>Trichuris</taxon>
    </lineage>
</organism>
<dbReference type="PANTHER" id="PTHR21301">
    <property type="entry name" value="REVERSE TRANSCRIPTASE"/>
    <property type="match status" value="1"/>
</dbReference>
<evidence type="ECO:0000313" key="1">
    <source>
        <dbReference type="EMBL" id="KFD62119.1"/>
    </source>
</evidence>